<comment type="similarity">
    <text evidence="2 6">Belongs to the BI1 family.</text>
</comment>
<keyword evidence="8" id="KW-1185">Reference proteome</keyword>
<dbReference type="InterPro" id="IPR006214">
    <property type="entry name" value="Bax_inhibitor_1-related"/>
</dbReference>
<protein>
    <recommendedName>
        <fullName evidence="9">Modulator of FtsH protease</fullName>
    </recommendedName>
</protein>
<proteinExistence type="inferred from homology"/>
<feature type="transmembrane region" description="Helical" evidence="6">
    <location>
        <begin position="209"/>
        <end position="232"/>
    </location>
</feature>
<keyword evidence="4 6" id="KW-1133">Transmembrane helix</keyword>
<accession>A0A1I7HUV6</accession>
<comment type="subcellular location">
    <subcellularLocation>
        <location evidence="1">Membrane</location>
        <topology evidence="1">Multi-pass membrane protein</topology>
    </subcellularLocation>
</comment>
<feature type="transmembrane region" description="Helical" evidence="6">
    <location>
        <begin position="169"/>
        <end position="188"/>
    </location>
</feature>
<dbReference type="CDD" id="cd10432">
    <property type="entry name" value="BI-1-like_bacterial"/>
    <property type="match status" value="1"/>
</dbReference>
<dbReference type="PANTHER" id="PTHR23291">
    <property type="entry name" value="BAX INHIBITOR-RELATED"/>
    <property type="match status" value="1"/>
</dbReference>
<name>A0A1I7HUV6_9GAMM</name>
<evidence type="ECO:0000256" key="2">
    <source>
        <dbReference type="ARBA" id="ARBA00010350"/>
    </source>
</evidence>
<evidence type="ECO:0000313" key="8">
    <source>
        <dbReference type="Proteomes" id="UP000242496"/>
    </source>
</evidence>
<evidence type="ECO:0008006" key="9">
    <source>
        <dbReference type="Google" id="ProtNLM"/>
    </source>
</evidence>
<dbReference type="RefSeq" id="WP_092550876.1">
    <property type="nucleotide sequence ID" value="NZ_CAWRBG010000028.1"/>
</dbReference>
<feature type="transmembrane region" description="Helical" evidence="6">
    <location>
        <begin position="59"/>
        <end position="79"/>
    </location>
</feature>
<evidence type="ECO:0000256" key="5">
    <source>
        <dbReference type="ARBA" id="ARBA00023136"/>
    </source>
</evidence>
<dbReference type="EMBL" id="FPBJ01000016">
    <property type="protein sequence ID" value="SFU64450.1"/>
    <property type="molecule type" value="Genomic_DNA"/>
</dbReference>
<dbReference type="AlphaFoldDB" id="A0A1I7HUV6"/>
<dbReference type="PANTHER" id="PTHR23291:SF50">
    <property type="entry name" value="PROTEIN LIFEGUARD 4"/>
    <property type="match status" value="1"/>
</dbReference>
<dbReference type="Pfam" id="PF01027">
    <property type="entry name" value="Bax1-I"/>
    <property type="match status" value="1"/>
</dbReference>
<keyword evidence="3 6" id="KW-0812">Transmembrane</keyword>
<evidence type="ECO:0000256" key="6">
    <source>
        <dbReference type="RuleBase" id="RU004379"/>
    </source>
</evidence>
<organism evidence="7 8">
    <name type="scientific">Xenorhabdus koppenhoeferi</name>
    <dbReference type="NCBI Taxonomy" id="351659"/>
    <lineage>
        <taxon>Bacteria</taxon>
        <taxon>Pseudomonadati</taxon>
        <taxon>Pseudomonadota</taxon>
        <taxon>Gammaproteobacteria</taxon>
        <taxon>Enterobacterales</taxon>
        <taxon>Morganellaceae</taxon>
        <taxon>Xenorhabdus</taxon>
    </lineage>
</organism>
<evidence type="ECO:0000256" key="4">
    <source>
        <dbReference type="ARBA" id="ARBA00022989"/>
    </source>
</evidence>
<sequence>MDRYQRSNGSIVQKTSSGIQTYMAQVYGWMTCGLLLTAFVAWYVANTPEILDAIFSSSIVFYGLIIAQLALVFVLSGLVHKMSGALATGLFMFYSMLTGLTLSSIFVIYTSSSIASTLVVSAGMFGALSVYGYTTKRSLSGLGSFLFMALIGIILASLVNIWLKSPALMWAITYIGVVVFAGLTAYDTQKLKEMGEQMDVNDKENLRRYSITGALTLYLDFINLFLMLLRILGDRR</sequence>
<reference evidence="8" key="1">
    <citation type="submission" date="2016-10" db="EMBL/GenBank/DDBJ databases">
        <authorList>
            <person name="Varghese N."/>
            <person name="Submissions S."/>
        </authorList>
    </citation>
    <scope>NUCLEOTIDE SEQUENCE [LARGE SCALE GENOMIC DNA]</scope>
    <source>
        <strain evidence="8">DSM 18168</strain>
    </source>
</reference>
<evidence type="ECO:0000256" key="3">
    <source>
        <dbReference type="ARBA" id="ARBA00022692"/>
    </source>
</evidence>
<dbReference type="STRING" id="351659.SAMN05421784_11653"/>
<feature type="transmembrane region" description="Helical" evidence="6">
    <location>
        <begin position="145"/>
        <end position="163"/>
    </location>
</feature>
<feature type="transmembrane region" description="Helical" evidence="6">
    <location>
        <begin position="21"/>
        <end position="44"/>
    </location>
</feature>
<feature type="transmembrane region" description="Helical" evidence="6">
    <location>
        <begin position="86"/>
        <end position="108"/>
    </location>
</feature>
<dbReference type="GO" id="GO:0005886">
    <property type="term" value="C:plasma membrane"/>
    <property type="evidence" value="ECO:0007669"/>
    <property type="project" value="TreeGrafter"/>
</dbReference>
<dbReference type="OrthoDB" id="9793828at2"/>
<evidence type="ECO:0000256" key="1">
    <source>
        <dbReference type="ARBA" id="ARBA00004141"/>
    </source>
</evidence>
<evidence type="ECO:0000313" key="7">
    <source>
        <dbReference type="EMBL" id="SFU64450.1"/>
    </source>
</evidence>
<keyword evidence="5 6" id="KW-0472">Membrane</keyword>
<feature type="transmembrane region" description="Helical" evidence="6">
    <location>
        <begin position="114"/>
        <end position="133"/>
    </location>
</feature>
<dbReference type="Proteomes" id="UP000242496">
    <property type="component" value="Unassembled WGS sequence"/>
</dbReference>
<gene>
    <name evidence="7" type="ORF">SAMN05421784_11653</name>
</gene>